<keyword evidence="3" id="KW-1185">Reference proteome</keyword>
<evidence type="ECO:0000313" key="3">
    <source>
        <dbReference type="Proteomes" id="UP001165363"/>
    </source>
</evidence>
<dbReference type="RefSeq" id="WP_249848493.1">
    <property type="nucleotide sequence ID" value="NZ_JAMGBD010000001.1"/>
</dbReference>
<protein>
    <submittedName>
        <fullName evidence="2">DUF3313 domain-containing protein</fullName>
    </submittedName>
</protein>
<organism evidence="2 3">
    <name type="scientific">Sphingomonas alba</name>
    <dbReference type="NCBI Taxonomy" id="2908208"/>
    <lineage>
        <taxon>Bacteria</taxon>
        <taxon>Pseudomonadati</taxon>
        <taxon>Pseudomonadota</taxon>
        <taxon>Alphaproteobacteria</taxon>
        <taxon>Sphingomonadales</taxon>
        <taxon>Sphingomonadaceae</taxon>
        <taxon>Sphingomonas</taxon>
    </lineage>
</organism>
<feature type="signal peptide" evidence="1">
    <location>
        <begin position="1"/>
        <end position="22"/>
    </location>
</feature>
<evidence type="ECO:0000313" key="2">
    <source>
        <dbReference type="EMBL" id="MCL6684169.1"/>
    </source>
</evidence>
<comment type="caution">
    <text evidence="2">The sequence shown here is derived from an EMBL/GenBank/DDBJ whole genome shotgun (WGS) entry which is preliminary data.</text>
</comment>
<evidence type="ECO:0000256" key="1">
    <source>
        <dbReference type="SAM" id="SignalP"/>
    </source>
</evidence>
<proteinExistence type="predicted"/>
<dbReference type="Proteomes" id="UP001165363">
    <property type="component" value="Unassembled WGS sequence"/>
</dbReference>
<dbReference type="Pfam" id="PF11769">
    <property type="entry name" value="DUF3313"/>
    <property type="match status" value="1"/>
</dbReference>
<name>A0ABT0RNE4_9SPHN</name>
<feature type="chain" id="PRO_5046624200" evidence="1">
    <location>
        <begin position="23"/>
        <end position="225"/>
    </location>
</feature>
<accession>A0ABT0RNE4</accession>
<sequence>MKRGLLIAAMAGMVLTSNVANAAAPPASWDGLVKVKSKRLDLAYLQPGADFRGYTKVMLDPTEVAFEKNWQRDYNSSSRDLSSRVSDRDVQQALVKGVAASNEIFAEAWSKGGYQVVTEPGPDVLRIKTGVVNITVNAPDVRTSSRGVTLAPEAGQATFFIEARDSLTGALLGRAVDQRYAGDYGGGNWRTSASNRGDFRDLVSGWARDGVNGLNNLKALSPIRP</sequence>
<reference evidence="2" key="1">
    <citation type="submission" date="2022-05" db="EMBL/GenBank/DDBJ databases">
        <authorList>
            <person name="Jo J.-H."/>
            <person name="Im W.-T."/>
        </authorList>
    </citation>
    <scope>NUCLEOTIDE SEQUENCE</scope>
    <source>
        <strain evidence="2">SE158</strain>
    </source>
</reference>
<dbReference type="InterPro" id="IPR021747">
    <property type="entry name" value="DUF3313"/>
</dbReference>
<gene>
    <name evidence="2" type="ORF">LZ536_09690</name>
</gene>
<dbReference type="EMBL" id="JAMGBD010000001">
    <property type="protein sequence ID" value="MCL6684169.1"/>
    <property type="molecule type" value="Genomic_DNA"/>
</dbReference>
<keyword evidence="1" id="KW-0732">Signal</keyword>